<dbReference type="SUPFAM" id="SSF52833">
    <property type="entry name" value="Thioredoxin-like"/>
    <property type="match status" value="1"/>
</dbReference>
<dbReference type="CDD" id="cd00340">
    <property type="entry name" value="GSH_Peroxidase"/>
    <property type="match status" value="1"/>
</dbReference>
<dbReference type="GO" id="GO:0004601">
    <property type="term" value="F:peroxidase activity"/>
    <property type="evidence" value="ECO:0007669"/>
    <property type="project" value="UniProtKB-KW"/>
</dbReference>
<dbReference type="InterPro" id="IPR029759">
    <property type="entry name" value="GPX_AS"/>
</dbReference>
<keyword evidence="3 4" id="KW-0560">Oxidoreductase</keyword>
<dbReference type="PROSITE" id="PS00460">
    <property type="entry name" value="GLUTATHIONE_PEROXID_1"/>
    <property type="match status" value="1"/>
</dbReference>
<dbReference type="PANTHER" id="PTHR11592">
    <property type="entry name" value="GLUTATHIONE PEROXIDASE"/>
    <property type="match status" value="1"/>
</dbReference>
<evidence type="ECO:0000313" key="6">
    <source>
        <dbReference type="Proteomes" id="UP000681317"/>
    </source>
</evidence>
<keyword evidence="6" id="KW-1185">Reference proteome</keyword>
<dbReference type="InterPro" id="IPR000889">
    <property type="entry name" value="Glutathione_peroxidase"/>
</dbReference>
<comment type="similarity">
    <text evidence="1 4">Belongs to the glutathione peroxidase family.</text>
</comment>
<reference evidence="5 6" key="1">
    <citation type="submission" date="2021-03" db="EMBL/GenBank/DDBJ databases">
        <title>Complete Genome Sequences of Two Lysobacter Strains Isolated from Sea Water (Lysobacter caseinilyticus) and Soil (Lysobacter helvus) in South Korea.</title>
        <authorList>
            <person name="Watanabe Y."/>
            <person name="Arakawa K."/>
        </authorList>
    </citation>
    <scope>NUCLEOTIDE SEQUENCE [LARGE SCALE GENOMIC DNA]</scope>
    <source>
        <strain evidence="5 6">KVB24</strain>
    </source>
</reference>
<name>A0ABM7Q7Q6_9GAMM</name>
<dbReference type="EMBL" id="AP024545">
    <property type="protein sequence ID" value="BCT93408.1"/>
    <property type="molecule type" value="Genomic_DNA"/>
</dbReference>
<dbReference type="InterPro" id="IPR036249">
    <property type="entry name" value="Thioredoxin-like_sf"/>
</dbReference>
<dbReference type="RefSeq" id="WP_213434329.1">
    <property type="nucleotide sequence ID" value="NZ_AP024545.1"/>
</dbReference>
<evidence type="ECO:0000256" key="3">
    <source>
        <dbReference type="ARBA" id="ARBA00023002"/>
    </source>
</evidence>
<dbReference type="PANTHER" id="PTHR11592:SF78">
    <property type="entry name" value="GLUTATHIONE PEROXIDASE"/>
    <property type="match status" value="1"/>
</dbReference>
<sequence length="160" mass="17842">MTTAFDFTANDIDGQPQSLSDYAGKVLLVVNVASKCGFTPQYSGLEQLWRTYRDRGLVVLGFPCDQFGHQEPGDEAEIKNFCSLSYDVDFPLFAKIDVNGKQAHPLWQWLKDEKGGFLGIDAIKWNFTKFLVGRDGKVIKRYAPTDTPESLAKDIEAALG</sequence>
<evidence type="ECO:0000256" key="2">
    <source>
        <dbReference type="ARBA" id="ARBA00022559"/>
    </source>
</evidence>
<evidence type="ECO:0000313" key="5">
    <source>
        <dbReference type="EMBL" id="BCT93408.1"/>
    </source>
</evidence>
<dbReference type="PIRSF" id="PIRSF000303">
    <property type="entry name" value="Glutathion_perox"/>
    <property type="match status" value="1"/>
</dbReference>
<evidence type="ECO:0000256" key="4">
    <source>
        <dbReference type="RuleBase" id="RU000499"/>
    </source>
</evidence>
<protein>
    <recommendedName>
        <fullName evidence="4">Glutathione peroxidase</fullName>
    </recommendedName>
</protein>
<dbReference type="Pfam" id="PF00255">
    <property type="entry name" value="GSHPx"/>
    <property type="match status" value="1"/>
</dbReference>
<keyword evidence="2 4" id="KW-0575">Peroxidase</keyword>
<gene>
    <name evidence="5" type="primary">gpo</name>
    <name evidence="5" type="ORF">LYSCAS_24320</name>
</gene>
<accession>A0ABM7Q7Q6</accession>
<proteinExistence type="inferred from homology"/>
<dbReference type="PRINTS" id="PR01011">
    <property type="entry name" value="GLUTPROXDASE"/>
</dbReference>
<dbReference type="Proteomes" id="UP000681317">
    <property type="component" value="Chromosome"/>
</dbReference>
<organism evidence="5 6">
    <name type="scientific">Noviluteimonas caseinilytica</name>
    <dbReference type="NCBI Taxonomy" id="2675101"/>
    <lineage>
        <taxon>Bacteria</taxon>
        <taxon>Pseudomonadati</taxon>
        <taxon>Pseudomonadota</taxon>
        <taxon>Gammaproteobacteria</taxon>
        <taxon>Lysobacterales</taxon>
        <taxon>Lysobacteraceae</taxon>
        <taxon>Noviluteimonas</taxon>
    </lineage>
</organism>
<dbReference type="Gene3D" id="3.40.30.10">
    <property type="entry name" value="Glutaredoxin"/>
    <property type="match status" value="1"/>
</dbReference>
<evidence type="ECO:0000256" key="1">
    <source>
        <dbReference type="ARBA" id="ARBA00006926"/>
    </source>
</evidence>